<feature type="transmembrane region" description="Helical" evidence="6">
    <location>
        <begin position="21"/>
        <end position="43"/>
    </location>
</feature>
<dbReference type="InterPro" id="IPR051784">
    <property type="entry name" value="Nod_factor_ABC_transporter"/>
</dbReference>
<evidence type="ECO:0000256" key="4">
    <source>
        <dbReference type="ARBA" id="ARBA00023136"/>
    </source>
</evidence>
<dbReference type="InterPro" id="IPR013525">
    <property type="entry name" value="ABC2_TM"/>
</dbReference>
<dbReference type="EMBL" id="VIRS01000045">
    <property type="protein sequence ID" value="TQS40233.1"/>
    <property type="molecule type" value="Genomic_DNA"/>
</dbReference>
<accession>A0A545AFX9</accession>
<proteinExistence type="inferred from homology"/>
<evidence type="ECO:0000256" key="2">
    <source>
        <dbReference type="ARBA" id="ARBA00022692"/>
    </source>
</evidence>
<dbReference type="Proteomes" id="UP000317982">
    <property type="component" value="Unassembled WGS sequence"/>
</dbReference>
<dbReference type="GO" id="GO:0046677">
    <property type="term" value="P:response to antibiotic"/>
    <property type="evidence" value="ECO:0007669"/>
    <property type="project" value="UniProtKB-KW"/>
</dbReference>
<dbReference type="GO" id="GO:0140359">
    <property type="term" value="F:ABC-type transporter activity"/>
    <property type="evidence" value="ECO:0007669"/>
    <property type="project" value="InterPro"/>
</dbReference>
<evidence type="ECO:0000259" key="7">
    <source>
        <dbReference type="PROSITE" id="PS51012"/>
    </source>
</evidence>
<comment type="subcellular location">
    <subcellularLocation>
        <location evidence="6">Cell membrane</location>
        <topology evidence="6">Multi-pass membrane protein</topology>
    </subcellularLocation>
    <subcellularLocation>
        <location evidence="1">Membrane</location>
        <topology evidence="1">Multi-pass membrane protein</topology>
    </subcellularLocation>
</comment>
<dbReference type="OrthoDB" id="3370990at2"/>
<gene>
    <name evidence="8" type="ORF">FL583_36050</name>
</gene>
<keyword evidence="5" id="KW-0046">Antibiotic resistance</keyword>
<evidence type="ECO:0000256" key="1">
    <source>
        <dbReference type="ARBA" id="ARBA00004141"/>
    </source>
</evidence>
<keyword evidence="2 6" id="KW-0812">Transmembrane</keyword>
<dbReference type="PANTHER" id="PTHR43229:SF2">
    <property type="entry name" value="NODULATION PROTEIN J"/>
    <property type="match status" value="1"/>
</dbReference>
<keyword evidence="6" id="KW-1003">Cell membrane</keyword>
<dbReference type="PIRSF" id="PIRSF006648">
    <property type="entry name" value="DrrB"/>
    <property type="match status" value="1"/>
</dbReference>
<keyword evidence="4 6" id="KW-0472">Membrane</keyword>
<keyword evidence="3 6" id="KW-1133">Transmembrane helix</keyword>
<reference evidence="8 9" key="1">
    <citation type="submission" date="2019-07" db="EMBL/GenBank/DDBJ databases">
        <title>Cryptosporangium phraense sp. nov., isolated from plant litter.</title>
        <authorList>
            <person name="Suriyachadkun C."/>
        </authorList>
    </citation>
    <scope>NUCLEOTIDE SEQUENCE [LARGE SCALE GENOMIC DNA]</scope>
    <source>
        <strain evidence="8 9">A-T 5661</strain>
    </source>
</reference>
<evidence type="ECO:0000313" key="9">
    <source>
        <dbReference type="Proteomes" id="UP000317982"/>
    </source>
</evidence>
<dbReference type="PANTHER" id="PTHR43229">
    <property type="entry name" value="NODULATION PROTEIN J"/>
    <property type="match status" value="1"/>
</dbReference>
<evidence type="ECO:0000256" key="6">
    <source>
        <dbReference type="RuleBase" id="RU361157"/>
    </source>
</evidence>
<keyword evidence="9" id="KW-1185">Reference proteome</keyword>
<name>A0A545AFX9_9ACTN</name>
<evidence type="ECO:0000256" key="5">
    <source>
        <dbReference type="ARBA" id="ARBA00023251"/>
    </source>
</evidence>
<dbReference type="InterPro" id="IPR047817">
    <property type="entry name" value="ABC2_TM_bact-type"/>
</dbReference>
<feature type="transmembrane region" description="Helical" evidence="6">
    <location>
        <begin position="164"/>
        <end position="183"/>
    </location>
</feature>
<organism evidence="8 9">
    <name type="scientific">Cryptosporangium phraense</name>
    <dbReference type="NCBI Taxonomy" id="2593070"/>
    <lineage>
        <taxon>Bacteria</taxon>
        <taxon>Bacillati</taxon>
        <taxon>Actinomycetota</taxon>
        <taxon>Actinomycetes</taxon>
        <taxon>Cryptosporangiales</taxon>
        <taxon>Cryptosporangiaceae</taxon>
        <taxon>Cryptosporangium</taxon>
    </lineage>
</organism>
<dbReference type="AlphaFoldDB" id="A0A545AFX9"/>
<comment type="similarity">
    <text evidence="6">Belongs to the ABC-2 integral membrane protein family.</text>
</comment>
<dbReference type="InParanoid" id="A0A545AFX9"/>
<feature type="transmembrane region" description="Helical" evidence="6">
    <location>
        <begin position="137"/>
        <end position="157"/>
    </location>
</feature>
<feature type="domain" description="ABC transmembrane type-2" evidence="7">
    <location>
        <begin position="21"/>
        <end position="253"/>
    </location>
</feature>
<evidence type="ECO:0000313" key="8">
    <source>
        <dbReference type="EMBL" id="TQS40233.1"/>
    </source>
</evidence>
<feature type="transmembrane region" description="Helical" evidence="6">
    <location>
        <begin position="232"/>
        <end position="251"/>
    </location>
</feature>
<comment type="caution">
    <text evidence="8">The sequence shown here is derived from an EMBL/GenBank/DDBJ whole genome shotgun (WGS) entry which is preliminary data.</text>
</comment>
<dbReference type="PROSITE" id="PS51012">
    <property type="entry name" value="ABC_TM2"/>
    <property type="match status" value="1"/>
</dbReference>
<evidence type="ECO:0000256" key="3">
    <source>
        <dbReference type="ARBA" id="ARBA00022989"/>
    </source>
</evidence>
<dbReference type="InterPro" id="IPR000412">
    <property type="entry name" value="ABC_2_transport"/>
</dbReference>
<sequence>MITDASAAALRVLLRLRHDPSGIAITLAGPLVLVLAFGYIVGSAITVPGGDYREYLLPGLFVLIAVNIIPALVTMSRDNRLGVVDRYRSMPITRSAIPLGQAIATSLYGFVNFVLMGAVGLLVGWRIETGPLDVFEALGLLLLTQFAMTWVGLYLGLVLRSQEAAGQLAIVVLPVSMVSNLMVPTDGMPAWLRTIADWNPVSALGQAVRELCGNPAPPASAWPLHHPVAASLPWAGVILAVFAPLGTLRFARPR</sequence>
<keyword evidence="6" id="KW-0813">Transport</keyword>
<dbReference type="Pfam" id="PF01061">
    <property type="entry name" value="ABC2_membrane"/>
    <property type="match status" value="1"/>
</dbReference>
<feature type="transmembrane region" description="Helical" evidence="6">
    <location>
        <begin position="55"/>
        <end position="75"/>
    </location>
</feature>
<dbReference type="RefSeq" id="WP_142709388.1">
    <property type="nucleotide sequence ID" value="NZ_VIRS01000045.1"/>
</dbReference>
<feature type="transmembrane region" description="Helical" evidence="6">
    <location>
        <begin position="96"/>
        <end position="125"/>
    </location>
</feature>
<dbReference type="GO" id="GO:0043190">
    <property type="term" value="C:ATP-binding cassette (ABC) transporter complex"/>
    <property type="evidence" value="ECO:0007669"/>
    <property type="project" value="InterPro"/>
</dbReference>
<protein>
    <recommendedName>
        <fullName evidence="6">Transport permease protein</fullName>
    </recommendedName>
</protein>